<proteinExistence type="predicted"/>
<reference evidence="2 3" key="1">
    <citation type="submission" date="2014-10" db="EMBL/GenBank/DDBJ databases">
        <title>Draft genome of the hookworm Ancylostoma caninum.</title>
        <authorList>
            <person name="Mitreva M."/>
        </authorList>
    </citation>
    <scope>NUCLEOTIDE SEQUENCE [LARGE SCALE GENOMIC DNA]</scope>
    <source>
        <strain evidence="2 3">Baltimore</strain>
    </source>
</reference>
<evidence type="ECO:0000313" key="3">
    <source>
        <dbReference type="Proteomes" id="UP000252519"/>
    </source>
</evidence>
<dbReference type="STRING" id="29170.A0A368FU00"/>
<feature type="region of interest" description="Disordered" evidence="1">
    <location>
        <begin position="167"/>
        <end position="188"/>
    </location>
</feature>
<gene>
    <name evidence="2" type="ORF">ANCCAN_19885</name>
</gene>
<dbReference type="EMBL" id="JOJR01000803">
    <property type="protein sequence ID" value="RCN34275.1"/>
    <property type="molecule type" value="Genomic_DNA"/>
</dbReference>
<organism evidence="2 3">
    <name type="scientific">Ancylostoma caninum</name>
    <name type="common">Dog hookworm</name>
    <dbReference type="NCBI Taxonomy" id="29170"/>
    <lineage>
        <taxon>Eukaryota</taxon>
        <taxon>Metazoa</taxon>
        <taxon>Ecdysozoa</taxon>
        <taxon>Nematoda</taxon>
        <taxon>Chromadorea</taxon>
        <taxon>Rhabditida</taxon>
        <taxon>Rhabditina</taxon>
        <taxon>Rhabditomorpha</taxon>
        <taxon>Strongyloidea</taxon>
        <taxon>Ancylostomatidae</taxon>
        <taxon>Ancylostomatinae</taxon>
        <taxon>Ancylostoma</taxon>
    </lineage>
</organism>
<sequence length="270" mass="31015">MVDVFKNSFKHSVRNRLLDIEQIKTLAKEVEAIVNTRPLTYVTDDLDYYPSRPIDFLRPYANLQDHILKKLMTNGLQSPPQTTEYLTSLREHYKTEHKTPRSYEDGCPQLGDYALIHDPVLNRGQWKMGKIVGSQDDFRRSVDIQLPSKKIITRPNNLVYKLEISQDTTPAQRPEPPQPPIAGSSHHPMMTRSKARLISSSTLLYKQTLLYATTSTSKGIAIVRCEYIRKEVMCWFPIHCPMGHIRFEQSTLHTSSTLCGKTCKCPQWAP</sequence>
<keyword evidence="3" id="KW-1185">Reference proteome</keyword>
<dbReference type="Proteomes" id="UP000252519">
    <property type="component" value="Unassembled WGS sequence"/>
</dbReference>
<dbReference type="AlphaFoldDB" id="A0A368FU00"/>
<dbReference type="OrthoDB" id="5867286at2759"/>
<evidence type="ECO:0000256" key="1">
    <source>
        <dbReference type="SAM" id="MobiDB-lite"/>
    </source>
</evidence>
<name>A0A368FU00_ANCCA</name>
<protein>
    <submittedName>
        <fullName evidence="2">Uncharacterized protein</fullName>
    </submittedName>
</protein>
<comment type="caution">
    <text evidence="2">The sequence shown here is derived from an EMBL/GenBank/DDBJ whole genome shotgun (WGS) entry which is preliminary data.</text>
</comment>
<accession>A0A368FU00</accession>
<evidence type="ECO:0000313" key="2">
    <source>
        <dbReference type="EMBL" id="RCN34275.1"/>
    </source>
</evidence>